<protein>
    <submittedName>
        <fullName evidence="7">O-succinylbenzoate--CoA ligase</fullName>
        <ecNumber evidence="7">6.2.1.26</ecNumber>
    </submittedName>
</protein>
<dbReference type="GO" id="GO:0008756">
    <property type="term" value="F:o-succinylbenzoate-CoA ligase activity"/>
    <property type="evidence" value="ECO:0007669"/>
    <property type="project" value="UniProtKB-EC"/>
</dbReference>
<dbReference type="InterPro" id="IPR010192">
    <property type="entry name" value="MenE"/>
</dbReference>
<dbReference type="InterPro" id="IPR045851">
    <property type="entry name" value="AMP-bd_C_sf"/>
</dbReference>
<dbReference type="Pfam" id="PF00501">
    <property type="entry name" value="AMP-binding"/>
    <property type="match status" value="1"/>
</dbReference>
<evidence type="ECO:0000256" key="4">
    <source>
        <dbReference type="ARBA" id="ARBA00022840"/>
    </source>
</evidence>
<dbReference type="GO" id="GO:0009234">
    <property type="term" value="P:menaquinone biosynthetic process"/>
    <property type="evidence" value="ECO:0007669"/>
    <property type="project" value="UniProtKB-KW"/>
</dbReference>
<dbReference type="NCBIfam" id="TIGR01923">
    <property type="entry name" value="menE"/>
    <property type="match status" value="1"/>
</dbReference>
<dbReference type="EC" id="6.2.1.26" evidence="7"/>
<dbReference type="Proteomes" id="UP001228139">
    <property type="component" value="Chromosome"/>
</dbReference>
<dbReference type="GO" id="GO:0005524">
    <property type="term" value="F:ATP binding"/>
    <property type="evidence" value="ECO:0007669"/>
    <property type="project" value="UniProtKB-KW"/>
</dbReference>
<dbReference type="SUPFAM" id="SSF56801">
    <property type="entry name" value="Acetyl-CoA synthetase-like"/>
    <property type="match status" value="1"/>
</dbReference>
<feature type="domain" description="AMP-dependent synthetase/ligase" evidence="5">
    <location>
        <begin position="11"/>
        <end position="318"/>
    </location>
</feature>
<dbReference type="RefSeq" id="WP_306211626.1">
    <property type="nucleotide sequence ID" value="NZ_CP132353.1"/>
</dbReference>
<keyword evidence="1" id="KW-0474">Menaquinone biosynthesis</keyword>
<proteinExistence type="predicted"/>
<reference evidence="7 8" key="1">
    <citation type="submission" date="2023-07" db="EMBL/GenBank/DDBJ databases">
        <title>Pathogenic bacteria of pear tree diseases.</title>
        <authorList>
            <person name="Zhang Z."/>
            <person name="He L."/>
            <person name="Huang R."/>
        </authorList>
    </citation>
    <scope>NUCLEOTIDE SEQUENCE [LARGE SCALE GENOMIC DNA]</scope>
    <source>
        <strain evidence="7 8">DE2</strain>
    </source>
</reference>
<evidence type="ECO:0000256" key="3">
    <source>
        <dbReference type="ARBA" id="ARBA00022741"/>
    </source>
</evidence>
<feature type="domain" description="AMP-binding enzyme C-terminal" evidence="6">
    <location>
        <begin position="368"/>
        <end position="433"/>
    </location>
</feature>
<organism evidence="7 8">
    <name type="scientific">Erwinia pyri</name>
    <dbReference type="NCBI Taxonomy" id="3062598"/>
    <lineage>
        <taxon>Bacteria</taxon>
        <taxon>Pseudomonadati</taxon>
        <taxon>Pseudomonadota</taxon>
        <taxon>Gammaproteobacteria</taxon>
        <taxon>Enterobacterales</taxon>
        <taxon>Erwiniaceae</taxon>
        <taxon>Erwinia</taxon>
    </lineage>
</organism>
<dbReference type="AlphaFoldDB" id="A0AA50DLT8"/>
<evidence type="ECO:0000313" key="7">
    <source>
        <dbReference type="EMBL" id="WLS80185.1"/>
    </source>
</evidence>
<accession>A0AA50DLT8</accession>
<keyword evidence="2 7" id="KW-0436">Ligase</keyword>
<evidence type="ECO:0000259" key="6">
    <source>
        <dbReference type="Pfam" id="PF13193"/>
    </source>
</evidence>
<dbReference type="KEGG" id="epi:Q3V30_06805"/>
<gene>
    <name evidence="7" type="primary">menE</name>
    <name evidence="7" type="ORF">Q3V30_06805</name>
</gene>
<dbReference type="NCBIfam" id="NF006539">
    <property type="entry name" value="PRK09029.1"/>
    <property type="match status" value="1"/>
</dbReference>
<dbReference type="CDD" id="cd17630">
    <property type="entry name" value="OSB_MenE-like"/>
    <property type="match status" value="1"/>
</dbReference>
<dbReference type="EMBL" id="CP132353">
    <property type="protein sequence ID" value="WLS80185.1"/>
    <property type="molecule type" value="Genomic_DNA"/>
</dbReference>
<evidence type="ECO:0000313" key="8">
    <source>
        <dbReference type="Proteomes" id="UP001228139"/>
    </source>
</evidence>
<dbReference type="Pfam" id="PF13193">
    <property type="entry name" value="AMP-binding_C"/>
    <property type="match status" value="1"/>
</dbReference>
<dbReference type="PANTHER" id="PTHR43767:SF1">
    <property type="entry name" value="NONRIBOSOMAL PEPTIDE SYNTHASE PES1 (EUROFUNG)-RELATED"/>
    <property type="match status" value="1"/>
</dbReference>
<keyword evidence="4" id="KW-0067">ATP-binding</keyword>
<dbReference type="InterPro" id="IPR050237">
    <property type="entry name" value="ATP-dep_AMP-bd_enzyme"/>
</dbReference>
<dbReference type="InterPro" id="IPR025110">
    <property type="entry name" value="AMP-bd_C"/>
</dbReference>
<dbReference type="Gene3D" id="3.40.50.12780">
    <property type="entry name" value="N-terminal domain of ligase-like"/>
    <property type="match status" value="1"/>
</dbReference>
<dbReference type="PROSITE" id="PS00455">
    <property type="entry name" value="AMP_BINDING"/>
    <property type="match status" value="1"/>
</dbReference>
<evidence type="ECO:0000256" key="2">
    <source>
        <dbReference type="ARBA" id="ARBA00022598"/>
    </source>
</evidence>
<dbReference type="PANTHER" id="PTHR43767">
    <property type="entry name" value="LONG-CHAIN-FATTY-ACID--COA LIGASE"/>
    <property type="match status" value="1"/>
</dbReference>
<evidence type="ECO:0000256" key="1">
    <source>
        <dbReference type="ARBA" id="ARBA00022428"/>
    </source>
</evidence>
<dbReference type="InterPro" id="IPR020845">
    <property type="entry name" value="AMP-binding_CS"/>
</dbReference>
<name>A0AA50DLT8_9GAMM</name>
<dbReference type="Gene3D" id="3.30.300.30">
    <property type="match status" value="1"/>
</dbReference>
<keyword evidence="8" id="KW-1185">Reference proteome</keyword>
<sequence>MTAITEWPWRYWAERQPQQVALRNEQGVLSWAELAGQVEELAAGFMRQGVYLGCGVALKARSSQQALLAYLALLQCGARVLPLNPQLPAGQLTALLPALNCEFALALEGEPLPSLTALTFRSLTFRASYSWDARQIATLTLTSGSSGLPKAAAHTFSAHLASAAGVISALNFTSAESWLLSLPLYHVSGQGIVWRWLLSGAGLGIVGQRPLHQALETCTFASLVPAQLWRLLQRPSLPATLHSVLLGGAAIPTALTQQAEVRGIACWCGYGMTETASTVAAKRADGLPGVGRVLPGHSIQVVAGEVQLRSPALACGYWQHGNLTALSDAQGWFATRDSGEIKEGELVLHGRLDNQFFSAGEGVQPEFVESVLLQHPAVTQAFIVPLEDVEYGHRPVALVTTRGALTLPALAEWAATRLTGFQRPQRWYTLPDLQSGGIKISRQALINWVAEQEKRRH</sequence>
<evidence type="ECO:0000259" key="5">
    <source>
        <dbReference type="Pfam" id="PF00501"/>
    </source>
</evidence>
<dbReference type="InterPro" id="IPR042099">
    <property type="entry name" value="ANL_N_sf"/>
</dbReference>
<dbReference type="InterPro" id="IPR000873">
    <property type="entry name" value="AMP-dep_synth/lig_dom"/>
</dbReference>
<keyword evidence="3" id="KW-0547">Nucleotide-binding</keyword>